<dbReference type="Proteomes" id="UP000789739">
    <property type="component" value="Unassembled WGS sequence"/>
</dbReference>
<feature type="region of interest" description="Disordered" evidence="1">
    <location>
        <begin position="163"/>
        <end position="341"/>
    </location>
</feature>
<feature type="compositionally biased region" description="Low complexity" evidence="1">
    <location>
        <begin position="114"/>
        <end position="140"/>
    </location>
</feature>
<organism evidence="2 3">
    <name type="scientific">Paraglomus brasilianum</name>
    <dbReference type="NCBI Taxonomy" id="144538"/>
    <lineage>
        <taxon>Eukaryota</taxon>
        <taxon>Fungi</taxon>
        <taxon>Fungi incertae sedis</taxon>
        <taxon>Mucoromycota</taxon>
        <taxon>Glomeromycotina</taxon>
        <taxon>Glomeromycetes</taxon>
        <taxon>Paraglomerales</taxon>
        <taxon>Paraglomeraceae</taxon>
        <taxon>Paraglomus</taxon>
    </lineage>
</organism>
<feature type="compositionally biased region" description="Polar residues" evidence="1">
    <location>
        <begin position="39"/>
        <end position="55"/>
    </location>
</feature>
<feature type="compositionally biased region" description="Polar residues" evidence="1">
    <location>
        <begin position="64"/>
        <end position="82"/>
    </location>
</feature>
<gene>
    <name evidence="2" type="ORF">PBRASI_LOCUS8536</name>
</gene>
<dbReference type="AlphaFoldDB" id="A0A9N9CVP4"/>
<dbReference type="EMBL" id="CAJVPI010001550">
    <property type="protein sequence ID" value="CAG8617913.1"/>
    <property type="molecule type" value="Genomic_DNA"/>
</dbReference>
<feature type="non-terminal residue" evidence="2">
    <location>
        <position position="1"/>
    </location>
</feature>
<comment type="caution">
    <text evidence="2">The sequence shown here is derived from an EMBL/GenBank/DDBJ whole genome shotgun (WGS) entry which is preliminary data.</text>
</comment>
<name>A0A9N9CVP4_9GLOM</name>
<proteinExistence type="predicted"/>
<evidence type="ECO:0000313" key="3">
    <source>
        <dbReference type="Proteomes" id="UP000789739"/>
    </source>
</evidence>
<feature type="compositionally biased region" description="Polar residues" evidence="1">
    <location>
        <begin position="242"/>
        <end position="263"/>
    </location>
</feature>
<feature type="compositionally biased region" description="Polar residues" evidence="1">
    <location>
        <begin position="1"/>
        <end position="31"/>
    </location>
</feature>
<protein>
    <submittedName>
        <fullName evidence="2">1502_t:CDS:1</fullName>
    </submittedName>
</protein>
<keyword evidence="3" id="KW-1185">Reference proteome</keyword>
<feature type="non-terminal residue" evidence="2">
    <location>
        <position position="469"/>
    </location>
</feature>
<reference evidence="2" key="1">
    <citation type="submission" date="2021-06" db="EMBL/GenBank/DDBJ databases">
        <authorList>
            <person name="Kallberg Y."/>
            <person name="Tangrot J."/>
            <person name="Rosling A."/>
        </authorList>
    </citation>
    <scope>NUCLEOTIDE SEQUENCE</scope>
    <source>
        <strain evidence="2">BR232B</strain>
    </source>
</reference>
<accession>A0A9N9CVP4</accession>
<feature type="compositionally biased region" description="Polar residues" evidence="1">
    <location>
        <begin position="169"/>
        <end position="225"/>
    </location>
</feature>
<evidence type="ECO:0000313" key="2">
    <source>
        <dbReference type="EMBL" id="CAG8617913.1"/>
    </source>
</evidence>
<feature type="region of interest" description="Disordered" evidence="1">
    <location>
        <begin position="1"/>
        <end position="147"/>
    </location>
</feature>
<evidence type="ECO:0000256" key="1">
    <source>
        <dbReference type="SAM" id="MobiDB-lite"/>
    </source>
</evidence>
<sequence length="469" mass="50662">MANEQFRLTSLSSLAQRIGNSKQPTKYTPQSERPEKRQSNSGSMLGTSSNTSGHTGQRELLIGNTGTSQSKTGNMNSTQPPISSRLGKKGKEPLPSGFPITKSKAGEHSRKVRSISTPSEPPSITKKSSKASTSINNTNKPEMGGLTPLMAKTLKRKGQIAGKRLPSIQHATDATRVTQEVVTPSTVTQNLSGKRMTISTKSSTVKPRQKPQSRLPPSSRTTIDQGKTEQAPKPKKRKKRASNSTPIPPMSQNNNEIGGTTKNRPMKGLESTFTMTKTGGILEPMIKGVEEPKSLKRKSSGLLQKIEKKRPRNTKGDVSTKPSGTRNKADNSGDTVPSKMGSPIITPHILITSPTPPNTALIPQAMMDPPVTKLPETMSPTMLGSLTSESLQQNPGGRIEDEIDFDSWWDENFLTLEMPETSELSTVEKAVEKGNNGVATEEEKPPTVAETVTPVVTTENNIVEGEEIL</sequence>
<feature type="compositionally biased region" description="Polar residues" evidence="1">
    <location>
        <begin position="316"/>
        <end position="335"/>
    </location>
</feature>